<name>A0A9W7AJN6_9STRA</name>
<proteinExistence type="predicted"/>
<dbReference type="Proteomes" id="UP001165122">
    <property type="component" value="Unassembled WGS sequence"/>
</dbReference>
<evidence type="ECO:0000313" key="2">
    <source>
        <dbReference type="Proteomes" id="UP001165122"/>
    </source>
</evidence>
<dbReference type="AlphaFoldDB" id="A0A9W7AJN6"/>
<dbReference type="SUPFAM" id="SSF46689">
    <property type="entry name" value="Homeodomain-like"/>
    <property type="match status" value="1"/>
</dbReference>
<reference evidence="2" key="1">
    <citation type="journal article" date="2023" name="Commun. Biol.">
        <title>Genome analysis of Parmales, the sister group of diatoms, reveals the evolutionary specialization of diatoms from phago-mixotrophs to photoautotrophs.</title>
        <authorList>
            <person name="Ban H."/>
            <person name="Sato S."/>
            <person name="Yoshikawa S."/>
            <person name="Yamada K."/>
            <person name="Nakamura Y."/>
            <person name="Ichinomiya M."/>
            <person name="Sato N."/>
            <person name="Blanc-Mathieu R."/>
            <person name="Endo H."/>
            <person name="Kuwata A."/>
            <person name="Ogata H."/>
        </authorList>
    </citation>
    <scope>NUCLEOTIDE SEQUENCE [LARGE SCALE GENOMIC DNA]</scope>
    <source>
        <strain evidence="2">NIES 3700</strain>
    </source>
</reference>
<comment type="caution">
    <text evidence="1">The sequence shown here is derived from an EMBL/GenBank/DDBJ whole genome shotgun (WGS) entry which is preliminary data.</text>
</comment>
<organism evidence="1 2">
    <name type="scientific">Triparma laevis f. longispina</name>
    <dbReference type="NCBI Taxonomy" id="1714387"/>
    <lineage>
        <taxon>Eukaryota</taxon>
        <taxon>Sar</taxon>
        <taxon>Stramenopiles</taxon>
        <taxon>Ochrophyta</taxon>
        <taxon>Bolidophyceae</taxon>
        <taxon>Parmales</taxon>
        <taxon>Triparmaceae</taxon>
        <taxon>Triparma</taxon>
    </lineage>
</organism>
<accession>A0A9W7AJN6</accession>
<sequence length="81" mass="9297">GGARRGWDPERIKWTEANDELLFERVKRFGGRVLRRERGWTIIAQPFPGLSVAAVTTRAHKIMRTRNTSIETLVMQGFGNE</sequence>
<keyword evidence="2" id="KW-1185">Reference proteome</keyword>
<feature type="non-terminal residue" evidence="1">
    <location>
        <position position="81"/>
    </location>
</feature>
<dbReference type="InterPro" id="IPR009057">
    <property type="entry name" value="Homeodomain-like_sf"/>
</dbReference>
<dbReference type="OrthoDB" id="2143914at2759"/>
<protein>
    <submittedName>
        <fullName evidence="1">Uncharacterized protein</fullName>
    </submittedName>
</protein>
<dbReference type="EMBL" id="BRXW01000623">
    <property type="protein sequence ID" value="GMH70597.1"/>
    <property type="molecule type" value="Genomic_DNA"/>
</dbReference>
<dbReference type="Gene3D" id="1.10.10.60">
    <property type="entry name" value="Homeodomain-like"/>
    <property type="match status" value="1"/>
</dbReference>
<gene>
    <name evidence="1" type="ORF">TrLO_g14722</name>
</gene>
<evidence type="ECO:0000313" key="1">
    <source>
        <dbReference type="EMBL" id="GMH70597.1"/>
    </source>
</evidence>